<dbReference type="STRING" id="44252.DJ90_5285"/>
<evidence type="ECO:0000259" key="4">
    <source>
        <dbReference type="Pfam" id="PF00703"/>
    </source>
</evidence>
<evidence type="ECO:0000313" key="7">
    <source>
        <dbReference type="EMBL" id="KFN08644.1"/>
    </source>
</evidence>
<dbReference type="Pfam" id="PF02836">
    <property type="entry name" value="Glyco_hydro_2_C"/>
    <property type="match status" value="1"/>
</dbReference>
<dbReference type="GO" id="GO:0005975">
    <property type="term" value="P:carbohydrate metabolic process"/>
    <property type="evidence" value="ECO:0007669"/>
    <property type="project" value="InterPro"/>
</dbReference>
<keyword evidence="2 7" id="KW-0378">Hydrolase</keyword>
<dbReference type="InterPro" id="IPR013783">
    <property type="entry name" value="Ig-like_fold"/>
</dbReference>
<dbReference type="Proteomes" id="UP000442469">
    <property type="component" value="Unassembled WGS sequence"/>
</dbReference>
<comment type="caution">
    <text evidence="7">The sequence shown here is derived from an EMBL/GenBank/DDBJ whole genome shotgun (WGS) entry which is preliminary data.</text>
</comment>
<dbReference type="EMBL" id="JMQA01000027">
    <property type="protein sequence ID" value="KFN08644.1"/>
    <property type="molecule type" value="Genomic_DNA"/>
</dbReference>
<sequence length="591" mass="68653">MSGMHTRGEYPRPQFERSLWLNLNGEWQFQFDDKQVGVAEQWFKDKILEQKIRVPFCYQSKLSGIGVSEFHDTVWYKRTVDIPEEMKGKRIILHFGAVDYASRVWVNGHMVAAHEGGHTPFAADITDALKENGPNVITLRAQDFSRDVTLPRGKQYWREKSELIFYTSTTGIWQPVWIEAVEPIHLRRVYYYPDIDRNEIGIQYVVEGWTEDTEITIRTQISFEGETLAVDECKMTASRQKRRIELHDFNDHGMGRWWSPEHPHLYDVEYRLYAGGALLDTVRSYFGMRKVSVDSGKLCLNNRPFYMKAILDQGYFPGGILTAPADEDLRRDVELTKQMGFNGVRKHQKIEDPRFLYWCDKLGLVVWGEAANAYAFSESYVKKFTAEWAEAVDRDFNSPSIITWVPLNESWGIPNVKVDEQQRQHAIAMYHFTRSLDPTRLVISNDGWEHAQSDLCTIHDYRWDYGELTQKYSRIETALDAPQNRDMYVKGYRYEGQPVLMTEFGGISFQSGDQSGWGYSGAIDAADFEVRVRAVIKAMHDSPLIQGYCYTQLTDVEQEINGLLTFDRESKIPLETIRRFNEGKFEPEEDL</sequence>
<feature type="domain" description="Glycoside hydrolase family 2 catalytic" evidence="5">
    <location>
        <begin position="291"/>
        <end position="505"/>
    </location>
</feature>
<dbReference type="InterPro" id="IPR006102">
    <property type="entry name" value="Ig-like_GH2"/>
</dbReference>
<dbReference type="InterPro" id="IPR006103">
    <property type="entry name" value="Glyco_hydro_2_cat"/>
</dbReference>
<dbReference type="GeneID" id="77011398"/>
<dbReference type="PANTHER" id="PTHR42732:SF3">
    <property type="entry name" value="HYDROLASE"/>
    <property type="match status" value="1"/>
</dbReference>
<dbReference type="HOGENOM" id="CLU_009935_2_1_9"/>
<dbReference type="Pfam" id="PF02837">
    <property type="entry name" value="Glyco_hydro_2_N"/>
    <property type="match status" value="1"/>
</dbReference>
<evidence type="ECO:0000259" key="6">
    <source>
        <dbReference type="Pfam" id="PF02837"/>
    </source>
</evidence>
<dbReference type="InterPro" id="IPR008979">
    <property type="entry name" value="Galactose-bd-like_sf"/>
</dbReference>
<keyword evidence="9" id="KW-1185">Reference proteome</keyword>
<reference evidence="7 9" key="1">
    <citation type="submission" date="2014-04" db="EMBL/GenBank/DDBJ databases">
        <authorList>
            <person name="Bishop-Lilly K.A."/>
            <person name="Broomall S.M."/>
            <person name="Chain P.S."/>
            <person name="Chertkov O."/>
            <person name="Coyne S.R."/>
            <person name="Daligault H.E."/>
            <person name="Davenport K.W."/>
            <person name="Erkkila T."/>
            <person name="Frey K.G."/>
            <person name="Gibbons H.S."/>
            <person name="Gu W."/>
            <person name="Jaissle J."/>
            <person name="Johnson S.L."/>
            <person name="Koroleva G.I."/>
            <person name="Ladner J.T."/>
            <person name="Lo C.-C."/>
            <person name="Minogue T.D."/>
            <person name="Munk C."/>
            <person name="Palacios G.F."/>
            <person name="Redden C.L."/>
            <person name="Rosenzweig C.N."/>
            <person name="Scholz M.B."/>
            <person name="Teshima H."/>
            <person name="Xu Y."/>
        </authorList>
    </citation>
    <scope>NUCLEOTIDE SEQUENCE [LARGE SCALE GENOMIC DNA]</scope>
    <source>
        <strain evidence="7 9">8244</strain>
    </source>
</reference>
<dbReference type="InterPro" id="IPR036156">
    <property type="entry name" value="Beta-gal/glucu_dom_sf"/>
</dbReference>
<dbReference type="Gene3D" id="2.60.120.260">
    <property type="entry name" value="Galactose-binding domain-like"/>
    <property type="match status" value="1"/>
</dbReference>
<dbReference type="InterPro" id="IPR006104">
    <property type="entry name" value="Glyco_hydro_2_N"/>
</dbReference>
<dbReference type="RefSeq" id="WP_036619651.1">
    <property type="nucleotide sequence ID" value="NZ_BOSD01000026.1"/>
</dbReference>
<dbReference type="InterPro" id="IPR051913">
    <property type="entry name" value="GH2_Domain-Containing"/>
</dbReference>
<dbReference type="PANTHER" id="PTHR42732">
    <property type="entry name" value="BETA-GALACTOSIDASE"/>
    <property type="match status" value="1"/>
</dbReference>
<name>A0A090ZBJ5_PAEMA</name>
<proteinExistence type="inferred from homology"/>
<dbReference type="Pfam" id="PF00703">
    <property type="entry name" value="Glyco_hydro_2"/>
    <property type="match status" value="1"/>
</dbReference>
<evidence type="ECO:0000259" key="5">
    <source>
        <dbReference type="Pfam" id="PF02836"/>
    </source>
</evidence>
<dbReference type="SUPFAM" id="SSF51445">
    <property type="entry name" value="(Trans)glycosidases"/>
    <property type="match status" value="1"/>
</dbReference>
<comment type="similarity">
    <text evidence="1">Belongs to the glycosyl hydrolase 2 family.</text>
</comment>
<feature type="domain" description="Glycoside hydrolase family 2 immunoglobulin-like beta-sandwich" evidence="4">
    <location>
        <begin position="185"/>
        <end position="289"/>
    </location>
</feature>
<accession>A0A090ZBJ5</accession>
<dbReference type="SUPFAM" id="SSF49785">
    <property type="entry name" value="Galactose-binding domain-like"/>
    <property type="match status" value="1"/>
</dbReference>
<evidence type="ECO:0000313" key="10">
    <source>
        <dbReference type="Proteomes" id="UP000442469"/>
    </source>
</evidence>
<dbReference type="InterPro" id="IPR017853">
    <property type="entry name" value="GH"/>
</dbReference>
<dbReference type="AlphaFoldDB" id="A0A090ZBJ5"/>
<dbReference type="GO" id="GO:0004553">
    <property type="term" value="F:hydrolase activity, hydrolyzing O-glycosyl compounds"/>
    <property type="evidence" value="ECO:0007669"/>
    <property type="project" value="InterPro"/>
</dbReference>
<evidence type="ECO:0000256" key="3">
    <source>
        <dbReference type="ARBA" id="ARBA00023295"/>
    </source>
</evidence>
<dbReference type="OrthoDB" id="9762066at2"/>
<gene>
    <name evidence="7" type="ORF">DJ90_5285</name>
    <name evidence="8" type="ORF">GNQ08_22260</name>
</gene>
<dbReference type="Proteomes" id="UP000029278">
    <property type="component" value="Unassembled WGS sequence"/>
</dbReference>
<reference evidence="8 10" key="2">
    <citation type="submission" date="2019-11" db="EMBL/GenBank/DDBJ databases">
        <title>Draft genome sequences of five Paenibacillus species of dairy origin.</title>
        <authorList>
            <person name="Olajide A.M."/>
            <person name="Chen S."/>
            <person name="Lapointe G."/>
        </authorList>
    </citation>
    <scope>NUCLEOTIDE SEQUENCE [LARGE SCALE GENOMIC DNA]</scope>
    <source>
        <strain evidence="8 10">3CT49</strain>
    </source>
</reference>
<protein>
    <submittedName>
        <fullName evidence="8">Glycoside hydrolase family 2</fullName>
    </submittedName>
    <submittedName>
        <fullName evidence="7">Glycosyl hydrolases 2 family protein</fullName>
    </submittedName>
</protein>
<dbReference type="Gene3D" id="3.20.20.80">
    <property type="entry name" value="Glycosidases"/>
    <property type="match status" value="1"/>
</dbReference>
<organism evidence="7 9">
    <name type="scientific">Paenibacillus macerans</name>
    <name type="common">Bacillus macerans</name>
    <dbReference type="NCBI Taxonomy" id="44252"/>
    <lineage>
        <taxon>Bacteria</taxon>
        <taxon>Bacillati</taxon>
        <taxon>Bacillota</taxon>
        <taxon>Bacilli</taxon>
        <taxon>Bacillales</taxon>
        <taxon>Paenibacillaceae</taxon>
        <taxon>Paenibacillus</taxon>
    </lineage>
</organism>
<dbReference type="Gene3D" id="2.60.40.10">
    <property type="entry name" value="Immunoglobulins"/>
    <property type="match status" value="1"/>
</dbReference>
<evidence type="ECO:0000313" key="9">
    <source>
        <dbReference type="Proteomes" id="UP000029278"/>
    </source>
</evidence>
<evidence type="ECO:0000313" key="8">
    <source>
        <dbReference type="EMBL" id="MUG25093.1"/>
    </source>
</evidence>
<feature type="domain" description="Glycosyl hydrolases family 2 sugar binding" evidence="6">
    <location>
        <begin position="22"/>
        <end position="144"/>
    </location>
</feature>
<keyword evidence="3" id="KW-0326">Glycosidase</keyword>
<dbReference type="PATRIC" id="fig|44252.3.peg.2936"/>
<dbReference type="SUPFAM" id="SSF49303">
    <property type="entry name" value="beta-Galactosidase/glucuronidase domain"/>
    <property type="match status" value="1"/>
</dbReference>
<dbReference type="EMBL" id="WNZZ01000021">
    <property type="protein sequence ID" value="MUG25093.1"/>
    <property type="molecule type" value="Genomic_DNA"/>
</dbReference>
<evidence type="ECO:0000256" key="2">
    <source>
        <dbReference type="ARBA" id="ARBA00022801"/>
    </source>
</evidence>
<evidence type="ECO:0000256" key="1">
    <source>
        <dbReference type="ARBA" id="ARBA00007401"/>
    </source>
</evidence>